<sequence length="677" mass="73582">MSVVVPPLPQGAGYGVVVGLGVTFALGMVWVTNAMKKAFNEDNNTTETFMVANRSVGTGLTAAAVISSWLYSTALLAASLLTYRYGLALGVWWGASASTMICVMAYLSIEAKRKSPNAHTMLEIVRVRYGNGVHKLWVVLALLNNSLVFSSMVLGASTAVSSLTGMNVTASTYLLPLGVAVYTSFGGLKATFLTDYVHTCIIMIILVWFTIKVITVKEIGSIGALYDAVLQAGIDKPVEGNYQGSYLTMRSKESLYFGILHIVSNFGVVIMDTGFWQKGFSADVAATVPGYILGGVASFSVPWTFGTIVGLAALALETTPAWPSYPNAMSAEEVSAGLVLPYVAQTVAGKGGAAAILLTIFMSCTSIASAQMIATSSIISFDIYGTYINKTPTDAQLIRWSHIGVVFTSLFISSLATAFHRGGVDMTWLLYMIGNLVNPGCFPTMLALLWKRQTRTAAIVSPIFGMACGLSVWFSTAYYYHGDISIASTGATMPNLFGCVTSFVVPLPTTIAISLIWPKEFDFNTFSDIKRVRAAETGSAPMRDFEEERELYFTPERVKYMKRMSRWAAFWAAATVTGHALLWPLPMYGAKMTFSKTLFVAWIVISLIWLWFTLLVAVFYPLVDGGLSQMWTILRGRREGEKKTSIEGSQNSTPPLEEEEEVEREVEKEVADLPKGV</sequence>
<evidence type="ECO:0000256" key="6">
    <source>
        <dbReference type="RuleBase" id="RU362091"/>
    </source>
</evidence>
<dbReference type="InterPro" id="IPR038377">
    <property type="entry name" value="Na/Glc_symporter_sf"/>
</dbReference>
<keyword evidence="10" id="KW-1185">Reference proteome</keyword>
<feature type="transmembrane region" description="Helical" evidence="8">
    <location>
        <begin position="457"/>
        <end position="480"/>
    </location>
</feature>
<feature type="transmembrane region" description="Helical" evidence="8">
    <location>
        <begin position="136"/>
        <end position="160"/>
    </location>
</feature>
<dbReference type="GO" id="GO:0015204">
    <property type="term" value="F:urea transmembrane transporter activity"/>
    <property type="evidence" value="ECO:0007669"/>
    <property type="project" value="InterPro"/>
</dbReference>
<keyword evidence="5 8" id="KW-0472">Membrane</keyword>
<dbReference type="PANTHER" id="PTHR46154">
    <property type="match status" value="1"/>
</dbReference>
<feature type="transmembrane region" description="Helical" evidence="8">
    <location>
        <begin position="255"/>
        <end position="276"/>
    </location>
</feature>
<evidence type="ECO:0000256" key="8">
    <source>
        <dbReference type="SAM" id="Phobius"/>
    </source>
</evidence>
<organism evidence="9 10">
    <name type="scientific">Pleomassaria siparia CBS 279.74</name>
    <dbReference type="NCBI Taxonomy" id="1314801"/>
    <lineage>
        <taxon>Eukaryota</taxon>
        <taxon>Fungi</taxon>
        <taxon>Dikarya</taxon>
        <taxon>Ascomycota</taxon>
        <taxon>Pezizomycotina</taxon>
        <taxon>Dothideomycetes</taxon>
        <taxon>Pleosporomycetidae</taxon>
        <taxon>Pleosporales</taxon>
        <taxon>Pleomassariaceae</taxon>
        <taxon>Pleomassaria</taxon>
    </lineage>
</organism>
<evidence type="ECO:0000256" key="4">
    <source>
        <dbReference type="ARBA" id="ARBA00022989"/>
    </source>
</evidence>
<feature type="transmembrane region" description="Helical" evidence="8">
    <location>
        <begin position="598"/>
        <end position="623"/>
    </location>
</feature>
<evidence type="ECO:0000256" key="2">
    <source>
        <dbReference type="ARBA" id="ARBA00006434"/>
    </source>
</evidence>
<evidence type="ECO:0000256" key="3">
    <source>
        <dbReference type="ARBA" id="ARBA00022692"/>
    </source>
</evidence>
<dbReference type="Gene3D" id="1.20.1730.10">
    <property type="entry name" value="Sodium/glucose cotransporter"/>
    <property type="match status" value="1"/>
</dbReference>
<accession>A0A6G1JR99</accession>
<comment type="similarity">
    <text evidence="2 6">Belongs to the sodium:solute symporter (SSF) (TC 2.A.21) family.</text>
</comment>
<feature type="transmembrane region" description="Helical" evidence="8">
    <location>
        <begin position="397"/>
        <end position="416"/>
    </location>
</feature>
<name>A0A6G1JR99_9PLEO</name>
<feature type="transmembrane region" description="Helical" evidence="8">
    <location>
        <begin position="495"/>
        <end position="517"/>
    </location>
</feature>
<gene>
    <name evidence="9" type="ORF">K504DRAFT_453004</name>
</gene>
<feature type="transmembrane region" description="Helical" evidence="8">
    <location>
        <begin position="288"/>
        <end position="316"/>
    </location>
</feature>
<comment type="subcellular location">
    <subcellularLocation>
        <location evidence="1">Membrane</location>
        <topology evidence="1">Multi-pass membrane protein</topology>
    </subcellularLocation>
</comment>
<dbReference type="AlphaFoldDB" id="A0A6G1JR99"/>
<reference evidence="9" key="1">
    <citation type="journal article" date="2020" name="Stud. Mycol.">
        <title>101 Dothideomycetes genomes: a test case for predicting lifestyles and emergence of pathogens.</title>
        <authorList>
            <person name="Haridas S."/>
            <person name="Albert R."/>
            <person name="Binder M."/>
            <person name="Bloem J."/>
            <person name="Labutti K."/>
            <person name="Salamov A."/>
            <person name="Andreopoulos B."/>
            <person name="Baker S."/>
            <person name="Barry K."/>
            <person name="Bills G."/>
            <person name="Bluhm B."/>
            <person name="Cannon C."/>
            <person name="Castanera R."/>
            <person name="Culley D."/>
            <person name="Daum C."/>
            <person name="Ezra D."/>
            <person name="Gonzalez J."/>
            <person name="Henrissat B."/>
            <person name="Kuo A."/>
            <person name="Liang C."/>
            <person name="Lipzen A."/>
            <person name="Lutzoni F."/>
            <person name="Magnuson J."/>
            <person name="Mondo S."/>
            <person name="Nolan M."/>
            <person name="Ohm R."/>
            <person name="Pangilinan J."/>
            <person name="Park H.-J."/>
            <person name="Ramirez L."/>
            <person name="Alfaro M."/>
            <person name="Sun H."/>
            <person name="Tritt A."/>
            <person name="Yoshinaga Y."/>
            <person name="Zwiers L.-H."/>
            <person name="Turgeon B."/>
            <person name="Goodwin S."/>
            <person name="Spatafora J."/>
            <person name="Crous P."/>
            <person name="Grigoriev I."/>
        </authorList>
    </citation>
    <scope>NUCLEOTIDE SEQUENCE</scope>
    <source>
        <strain evidence="9">CBS 279.74</strain>
    </source>
</reference>
<evidence type="ECO:0000256" key="5">
    <source>
        <dbReference type="ARBA" id="ARBA00023136"/>
    </source>
</evidence>
<dbReference type="PANTHER" id="PTHR46154:SF1">
    <property type="entry name" value="ACTIVE TRANSPORTER, PUTATIVE (AFU_ORTHOLOGUE AFUA_1G17570)-RELATED"/>
    <property type="match status" value="1"/>
</dbReference>
<feature type="transmembrane region" description="Helical" evidence="8">
    <location>
        <begin position="12"/>
        <end position="31"/>
    </location>
</feature>
<feature type="transmembrane region" description="Helical" evidence="8">
    <location>
        <begin position="192"/>
        <end position="211"/>
    </location>
</feature>
<evidence type="ECO:0000313" key="9">
    <source>
        <dbReference type="EMBL" id="KAF2702765.1"/>
    </source>
</evidence>
<dbReference type="PROSITE" id="PS50283">
    <property type="entry name" value="NA_SOLUT_SYMP_3"/>
    <property type="match status" value="1"/>
</dbReference>
<dbReference type="Proteomes" id="UP000799428">
    <property type="component" value="Unassembled WGS sequence"/>
</dbReference>
<dbReference type="GO" id="GO:0005886">
    <property type="term" value="C:plasma membrane"/>
    <property type="evidence" value="ECO:0007669"/>
    <property type="project" value="TreeGrafter"/>
</dbReference>
<dbReference type="InterPro" id="IPR001734">
    <property type="entry name" value="Na/solute_symporter"/>
</dbReference>
<evidence type="ECO:0000256" key="1">
    <source>
        <dbReference type="ARBA" id="ARBA00004141"/>
    </source>
</evidence>
<dbReference type="NCBIfam" id="TIGR00813">
    <property type="entry name" value="sss"/>
    <property type="match status" value="1"/>
</dbReference>
<dbReference type="CDD" id="cd11476">
    <property type="entry name" value="SLC5sbd_DUR3"/>
    <property type="match status" value="1"/>
</dbReference>
<proteinExistence type="inferred from homology"/>
<dbReference type="InterPro" id="IPR031155">
    <property type="entry name" value="DUR"/>
</dbReference>
<feature type="transmembrane region" description="Helical" evidence="8">
    <location>
        <begin position="428"/>
        <end position="450"/>
    </location>
</feature>
<dbReference type="EMBL" id="MU005793">
    <property type="protein sequence ID" value="KAF2702765.1"/>
    <property type="molecule type" value="Genomic_DNA"/>
</dbReference>
<feature type="transmembrane region" description="Helical" evidence="8">
    <location>
        <begin position="91"/>
        <end position="109"/>
    </location>
</feature>
<evidence type="ECO:0000313" key="10">
    <source>
        <dbReference type="Proteomes" id="UP000799428"/>
    </source>
</evidence>
<protein>
    <submittedName>
        <fullName evidence="9">SSS family solute:Na+ symporter</fullName>
    </submittedName>
</protein>
<keyword evidence="3 8" id="KW-0812">Transmembrane</keyword>
<keyword evidence="4 8" id="KW-1133">Transmembrane helix</keyword>
<feature type="transmembrane region" description="Helical" evidence="8">
    <location>
        <begin position="51"/>
        <end position="71"/>
    </location>
</feature>
<feature type="compositionally biased region" description="Basic and acidic residues" evidence="7">
    <location>
        <begin position="665"/>
        <end position="677"/>
    </location>
</feature>
<feature type="transmembrane region" description="Helical" evidence="8">
    <location>
        <begin position="352"/>
        <end position="385"/>
    </location>
</feature>
<dbReference type="OrthoDB" id="6132759at2759"/>
<dbReference type="Pfam" id="PF00474">
    <property type="entry name" value="SSF"/>
    <property type="match status" value="1"/>
</dbReference>
<feature type="region of interest" description="Disordered" evidence="7">
    <location>
        <begin position="638"/>
        <end position="677"/>
    </location>
</feature>
<evidence type="ECO:0000256" key="7">
    <source>
        <dbReference type="SAM" id="MobiDB-lite"/>
    </source>
</evidence>
<feature type="transmembrane region" description="Helical" evidence="8">
    <location>
        <begin position="567"/>
        <end position="586"/>
    </location>
</feature>